<dbReference type="PROSITE" id="PS50893">
    <property type="entry name" value="ABC_TRANSPORTER_2"/>
    <property type="match status" value="1"/>
</dbReference>
<dbReference type="InterPro" id="IPR051782">
    <property type="entry name" value="ABC_Transporter_VariousFunc"/>
</dbReference>
<dbReference type="InterPro" id="IPR003593">
    <property type="entry name" value="AAA+_ATPase"/>
</dbReference>
<organism evidence="5 6">
    <name type="scientific">Eisenbergiella tayi</name>
    <dbReference type="NCBI Taxonomy" id="1432052"/>
    <lineage>
        <taxon>Bacteria</taxon>
        <taxon>Bacillati</taxon>
        <taxon>Bacillota</taxon>
        <taxon>Clostridia</taxon>
        <taxon>Lachnospirales</taxon>
        <taxon>Lachnospiraceae</taxon>
        <taxon>Eisenbergiella</taxon>
    </lineage>
</organism>
<keyword evidence="1" id="KW-0813">Transport</keyword>
<dbReference type="InterPro" id="IPR027417">
    <property type="entry name" value="P-loop_NTPase"/>
</dbReference>
<dbReference type="RefSeq" id="WP_069431346.1">
    <property type="nucleotide sequence ID" value="NZ_MEHA01000003.1"/>
</dbReference>
<dbReference type="AlphaFoldDB" id="A0A1E3UPW1"/>
<name>A0A1E3UPW1_9FIRM</name>
<dbReference type="InterPro" id="IPR003439">
    <property type="entry name" value="ABC_transporter-like_ATP-bd"/>
</dbReference>
<evidence type="ECO:0000256" key="3">
    <source>
        <dbReference type="ARBA" id="ARBA00022840"/>
    </source>
</evidence>
<dbReference type="GO" id="GO:0005524">
    <property type="term" value="F:ATP binding"/>
    <property type="evidence" value="ECO:0007669"/>
    <property type="project" value="UniProtKB-KW"/>
</dbReference>
<sequence>MLKIVNFSKQYGSKIAVSNLNLLVQKGDIMGFIGKNGAGKTTTLKACMGIIRPTTGDIYVNDVSILANPIDCKREMAFVPDTPMLEEYMTGIQYLNFICDIYRVPVKTRKAKVDSLIEQFQMEKSINSLISSFSHGMKQKTALIAAFAHDPKILILDEPFIGLDPESFIILKNQMNRLRSMGGAILFSSHILDVVERVCNKIAVIKDGKLVYEGATEEATRLNNLESFFMELNHADAISSL</sequence>
<evidence type="ECO:0000259" key="4">
    <source>
        <dbReference type="PROSITE" id="PS50893"/>
    </source>
</evidence>
<evidence type="ECO:0000313" key="5">
    <source>
        <dbReference type="EMBL" id="ODR54192.1"/>
    </source>
</evidence>
<dbReference type="Proteomes" id="UP000094271">
    <property type="component" value="Unassembled WGS sequence"/>
</dbReference>
<protein>
    <submittedName>
        <fullName evidence="5">ABC transporter</fullName>
    </submittedName>
</protein>
<evidence type="ECO:0000256" key="1">
    <source>
        <dbReference type="ARBA" id="ARBA00022448"/>
    </source>
</evidence>
<dbReference type="SMART" id="SM00382">
    <property type="entry name" value="AAA"/>
    <property type="match status" value="1"/>
</dbReference>
<keyword evidence="2" id="KW-0547">Nucleotide-binding</keyword>
<dbReference type="Pfam" id="PF00005">
    <property type="entry name" value="ABC_tran"/>
    <property type="match status" value="1"/>
</dbReference>
<keyword evidence="3" id="KW-0067">ATP-binding</keyword>
<dbReference type="CDD" id="cd03230">
    <property type="entry name" value="ABC_DR_subfamily_A"/>
    <property type="match status" value="1"/>
</dbReference>
<gene>
    <name evidence="5" type="ORF">BEI59_06480</name>
</gene>
<feature type="domain" description="ABC transporter" evidence="4">
    <location>
        <begin position="2"/>
        <end position="232"/>
    </location>
</feature>
<dbReference type="GO" id="GO:0016887">
    <property type="term" value="F:ATP hydrolysis activity"/>
    <property type="evidence" value="ECO:0007669"/>
    <property type="project" value="InterPro"/>
</dbReference>
<proteinExistence type="predicted"/>
<dbReference type="PANTHER" id="PTHR42939:SF1">
    <property type="entry name" value="ABC TRANSPORTER ATP-BINDING PROTEIN ALBC-RELATED"/>
    <property type="match status" value="1"/>
</dbReference>
<reference evidence="5 6" key="1">
    <citation type="submission" date="2016-08" db="EMBL/GenBank/DDBJ databases">
        <authorList>
            <person name="Seilhamer J.J."/>
        </authorList>
    </citation>
    <scope>NUCLEOTIDE SEQUENCE [LARGE SCALE GENOMIC DNA]</scope>
    <source>
        <strain evidence="5 6">NML150140-1</strain>
    </source>
</reference>
<accession>A0A1E3UPW1</accession>
<dbReference type="OrthoDB" id="9804819at2"/>
<dbReference type="PANTHER" id="PTHR42939">
    <property type="entry name" value="ABC TRANSPORTER ATP-BINDING PROTEIN ALBC-RELATED"/>
    <property type="match status" value="1"/>
</dbReference>
<dbReference type="Gene3D" id="3.40.50.300">
    <property type="entry name" value="P-loop containing nucleotide triphosphate hydrolases"/>
    <property type="match status" value="1"/>
</dbReference>
<evidence type="ECO:0000313" key="6">
    <source>
        <dbReference type="Proteomes" id="UP000094271"/>
    </source>
</evidence>
<dbReference type="EMBL" id="MEHA01000003">
    <property type="protein sequence ID" value="ODR54192.1"/>
    <property type="molecule type" value="Genomic_DNA"/>
</dbReference>
<evidence type="ECO:0000256" key="2">
    <source>
        <dbReference type="ARBA" id="ARBA00022741"/>
    </source>
</evidence>
<comment type="caution">
    <text evidence="5">The sequence shown here is derived from an EMBL/GenBank/DDBJ whole genome shotgun (WGS) entry which is preliminary data.</text>
</comment>
<dbReference type="SUPFAM" id="SSF52540">
    <property type="entry name" value="P-loop containing nucleoside triphosphate hydrolases"/>
    <property type="match status" value="1"/>
</dbReference>